<dbReference type="GO" id="GO:0052381">
    <property type="term" value="F:tRNA dimethylallyltransferase activity"/>
    <property type="evidence" value="ECO:0007669"/>
    <property type="project" value="UniProtKB-UniRule"/>
</dbReference>
<comment type="caution">
    <text evidence="14">The sequence shown here is derived from an EMBL/GenBank/DDBJ whole genome shotgun (WGS) entry which is preliminary data.</text>
</comment>
<sequence>MNVHALPKLIAIVGPTASGKSGIAEVLAQTFNGEIVSADSRQLYRGLDIGTAKDPGEWKRINGDTRYVLESGVIEHLVDILDPDQEFTAAEYQHRAFEAIGEILARGRVPFLVGGTGLYVQAVIDHLQFPDVARNAELRERLQKKSLVELQNTYAACDPIGALSIDENNKLRLIRAIEVCMVAQKPFSELRKNGEPKYDVLQLGIELYREALYQHIDRRTLQMVQYGLVEEVQALIDRGVDPTKSAMTGIGYREVVDYLQGQLGFEEMIVEIQKNSRRLAKRQLTWFKRDNRIQWVTSADEAESLVRGFL</sequence>
<evidence type="ECO:0000256" key="3">
    <source>
        <dbReference type="ARBA" id="ARBA00005842"/>
    </source>
</evidence>
<dbReference type="NCBIfam" id="TIGR00174">
    <property type="entry name" value="miaA"/>
    <property type="match status" value="1"/>
</dbReference>
<dbReference type="PANTHER" id="PTHR11088:SF60">
    <property type="entry name" value="TRNA DIMETHYLALLYLTRANSFERASE"/>
    <property type="match status" value="1"/>
</dbReference>
<dbReference type="GO" id="GO:0006400">
    <property type="term" value="P:tRNA modification"/>
    <property type="evidence" value="ECO:0007669"/>
    <property type="project" value="TreeGrafter"/>
</dbReference>
<keyword evidence="8 10" id="KW-0460">Magnesium</keyword>
<reference evidence="14 15" key="1">
    <citation type="journal article" date="2016" name="Nat. Commun.">
        <title>Thousands of microbial genomes shed light on interconnected biogeochemical processes in an aquifer system.</title>
        <authorList>
            <person name="Anantharaman K."/>
            <person name="Brown C.T."/>
            <person name="Hug L.A."/>
            <person name="Sharon I."/>
            <person name="Castelle C.J."/>
            <person name="Probst A.J."/>
            <person name="Thomas B.C."/>
            <person name="Singh A."/>
            <person name="Wilkins M.J."/>
            <person name="Karaoz U."/>
            <person name="Brodie E.L."/>
            <person name="Williams K.H."/>
            <person name="Hubbard S.S."/>
            <person name="Banfield J.F."/>
        </authorList>
    </citation>
    <scope>NUCLEOTIDE SEQUENCE [LARGE SCALE GENOMIC DNA]</scope>
</reference>
<dbReference type="HAMAP" id="MF_00185">
    <property type="entry name" value="IPP_trans"/>
    <property type="match status" value="1"/>
</dbReference>
<feature type="region of interest" description="Interaction with substrate tRNA" evidence="10">
    <location>
        <begin position="39"/>
        <end position="42"/>
    </location>
</feature>
<protein>
    <recommendedName>
        <fullName evidence="10">tRNA dimethylallyltransferase</fullName>
        <ecNumber evidence="10">2.5.1.75</ecNumber>
    </recommendedName>
    <alternativeName>
        <fullName evidence="10">Dimethylallyl diphosphate:tRNA dimethylallyltransferase</fullName>
        <shortName evidence="10">DMAPP:tRNA dimethylallyltransferase</shortName>
        <shortName evidence="10">DMATase</shortName>
    </alternativeName>
    <alternativeName>
        <fullName evidence="10">Isopentenyl-diphosphate:tRNA isopentenyltransferase</fullName>
        <shortName evidence="10">IPP transferase</shortName>
        <shortName evidence="10">IPPT</shortName>
        <shortName evidence="10">IPTase</shortName>
    </alternativeName>
</protein>
<dbReference type="Gene3D" id="3.40.50.300">
    <property type="entry name" value="P-loop containing nucleotide triphosphate hydrolases"/>
    <property type="match status" value="1"/>
</dbReference>
<feature type="binding site" evidence="10">
    <location>
        <begin position="16"/>
        <end position="21"/>
    </location>
    <ligand>
        <name>substrate</name>
    </ligand>
</feature>
<accession>A0A1F7TXW2</accession>
<comment type="similarity">
    <text evidence="3 10 13">Belongs to the IPP transferase family.</text>
</comment>
<dbReference type="InterPro" id="IPR027417">
    <property type="entry name" value="P-loop_NTPase"/>
</dbReference>
<evidence type="ECO:0000256" key="13">
    <source>
        <dbReference type="RuleBase" id="RU003785"/>
    </source>
</evidence>
<feature type="binding site" evidence="10">
    <location>
        <begin position="14"/>
        <end position="21"/>
    </location>
    <ligand>
        <name>ATP</name>
        <dbReference type="ChEBI" id="CHEBI:30616"/>
    </ligand>
</feature>
<evidence type="ECO:0000256" key="4">
    <source>
        <dbReference type="ARBA" id="ARBA00022679"/>
    </source>
</evidence>
<evidence type="ECO:0000256" key="11">
    <source>
        <dbReference type="RuleBase" id="RU003783"/>
    </source>
</evidence>
<feature type="site" description="Interaction with substrate tRNA" evidence="10">
    <location>
        <position position="139"/>
    </location>
</feature>
<evidence type="ECO:0000256" key="12">
    <source>
        <dbReference type="RuleBase" id="RU003784"/>
    </source>
</evidence>
<keyword evidence="7 10" id="KW-0067">ATP-binding</keyword>
<evidence type="ECO:0000313" key="15">
    <source>
        <dbReference type="Proteomes" id="UP000177097"/>
    </source>
</evidence>
<comment type="caution">
    <text evidence="10">Lacks conserved residue(s) required for the propagation of feature annotation.</text>
</comment>
<dbReference type="PANTHER" id="PTHR11088">
    <property type="entry name" value="TRNA DIMETHYLALLYLTRANSFERASE"/>
    <property type="match status" value="1"/>
</dbReference>
<dbReference type="SUPFAM" id="SSF52540">
    <property type="entry name" value="P-loop containing nucleoside triphosphate hydrolases"/>
    <property type="match status" value="1"/>
</dbReference>
<organism evidence="14 15">
    <name type="scientific">Candidatus Uhrbacteria bacterium RIFCSPHIGHO2_02_FULL_53_13</name>
    <dbReference type="NCBI Taxonomy" id="1802389"/>
    <lineage>
        <taxon>Bacteria</taxon>
        <taxon>Candidatus Uhriibacteriota</taxon>
    </lineage>
</organism>
<dbReference type="Pfam" id="PF01715">
    <property type="entry name" value="IPPT"/>
    <property type="match status" value="1"/>
</dbReference>
<dbReference type="InterPro" id="IPR018022">
    <property type="entry name" value="IPT"/>
</dbReference>
<dbReference type="AlphaFoldDB" id="A0A1F7TXW2"/>
<dbReference type="EC" id="2.5.1.75" evidence="10"/>
<evidence type="ECO:0000256" key="10">
    <source>
        <dbReference type="HAMAP-Rule" id="MF_00185"/>
    </source>
</evidence>
<comment type="function">
    <text evidence="2 10 12">Catalyzes the transfer of a dimethylallyl group onto the adenine at position 37 in tRNAs that read codons beginning with uridine, leading to the formation of N6-(dimethylallyl)adenosine (i(6)A).</text>
</comment>
<evidence type="ECO:0000256" key="6">
    <source>
        <dbReference type="ARBA" id="ARBA00022741"/>
    </source>
</evidence>
<dbReference type="InterPro" id="IPR039657">
    <property type="entry name" value="Dimethylallyltransferase"/>
</dbReference>
<comment type="cofactor">
    <cofactor evidence="1 10">
        <name>Mg(2+)</name>
        <dbReference type="ChEBI" id="CHEBI:18420"/>
    </cofactor>
</comment>
<proteinExistence type="inferred from homology"/>
<keyword evidence="6 10" id="KW-0547">Nucleotide-binding</keyword>
<dbReference type="Gene3D" id="1.10.20.140">
    <property type="match status" value="1"/>
</dbReference>
<evidence type="ECO:0000256" key="9">
    <source>
        <dbReference type="ARBA" id="ARBA00049563"/>
    </source>
</evidence>
<evidence type="ECO:0000256" key="2">
    <source>
        <dbReference type="ARBA" id="ARBA00003213"/>
    </source>
</evidence>
<gene>
    <name evidence="10" type="primary">miaA</name>
    <name evidence="14" type="ORF">A3C17_02260</name>
</gene>
<name>A0A1F7TXW2_9BACT</name>
<keyword evidence="5 10" id="KW-0819">tRNA processing</keyword>
<evidence type="ECO:0000256" key="7">
    <source>
        <dbReference type="ARBA" id="ARBA00022840"/>
    </source>
</evidence>
<dbReference type="EMBL" id="MGDX01000024">
    <property type="protein sequence ID" value="OGL70786.1"/>
    <property type="molecule type" value="Genomic_DNA"/>
</dbReference>
<dbReference type="STRING" id="1802389.A3C17_02260"/>
<dbReference type="Proteomes" id="UP000177097">
    <property type="component" value="Unassembled WGS sequence"/>
</dbReference>
<feature type="site" description="Interaction with substrate tRNA" evidence="10">
    <location>
        <position position="116"/>
    </location>
</feature>
<evidence type="ECO:0000256" key="1">
    <source>
        <dbReference type="ARBA" id="ARBA00001946"/>
    </source>
</evidence>
<evidence type="ECO:0000256" key="8">
    <source>
        <dbReference type="ARBA" id="ARBA00022842"/>
    </source>
</evidence>
<dbReference type="CDD" id="cd02019">
    <property type="entry name" value="NK"/>
    <property type="match status" value="1"/>
</dbReference>
<evidence type="ECO:0000256" key="5">
    <source>
        <dbReference type="ARBA" id="ARBA00022694"/>
    </source>
</evidence>
<comment type="catalytic activity">
    <reaction evidence="9 10 11">
        <text>adenosine(37) in tRNA + dimethylallyl diphosphate = N(6)-dimethylallyladenosine(37) in tRNA + diphosphate</text>
        <dbReference type="Rhea" id="RHEA:26482"/>
        <dbReference type="Rhea" id="RHEA-COMP:10162"/>
        <dbReference type="Rhea" id="RHEA-COMP:10375"/>
        <dbReference type="ChEBI" id="CHEBI:33019"/>
        <dbReference type="ChEBI" id="CHEBI:57623"/>
        <dbReference type="ChEBI" id="CHEBI:74411"/>
        <dbReference type="ChEBI" id="CHEBI:74415"/>
        <dbReference type="EC" id="2.5.1.75"/>
    </reaction>
</comment>
<comment type="subunit">
    <text evidence="10">Monomer.</text>
</comment>
<dbReference type="GO" id="GO:0005524">
    <property type="term" value="F:ATP binding"/>
    <property type="evidence" value="ECO:0007669"/>
    <property type="project" value="UniProtKB-UniRule"/>
</dbReference>
<keyword evidence="4 10" id="KW-0808">Transferase</keyword>
<evidence type="ECO:0000313" key="14">
    <source>
        <dbReference type="EMBL" id="OGL70786.1"/>
    </source>
</evidence>